<dbReference type="Proteomes" id="UP000023152">
    <property type="component" value="Unassembled WGS sequence"/>
</dbReference>
<comment type="caution">
    <text evidence="2">The sequence shown here is derived from an EMBL/GenBank/DDBJ whole genome shotgun (WGS) entry which is preliminary data.</text>
</comment>
<feature type="region of interest" description="Disordered" evidence="1">
    <location>
        <begin position="47"/>
        <end position="109"/>
    </location>
</feature>
<feature type="region of interest" description="Disordered" evidence="1">
    <location>
        <begin position="121"/>
        <end position="256"/>
    </location>
</feature>
<sequence length="280" mass="31286">MFKQKLKDEKIELPKQEQKRLFQKNLSGLRHMTLSKCEEIIKHLKMEQNQRQSKHSKQAAKGSSMGADKGVPDQIAKGGNEMKHSASMRNGVVEDNANKGTENKKKKFGMDMNHEIFGEAQSTTTPKSAMSSSVDNNNNNNNNSNNSNNNNNGSNDSHFSKLSSQFICGTTRRHKPPLHSKHKNDEYHPQKKRRKSSHNSGGGNSSSSCSSSSSSVYRAGPTTTTTTTTTSKIQHKNPTKHKQFSKPILSLQSNSSTNVNDLYSPVIYNNRKKKKKALFY</sequence>
<evidence type="ECO:0000256" key="1">
    <source>
        <dbReference type="SAM" id="MobiDB-lite"/>
    </source>
</evidence>
<gene>
    <name evidence="2" type="ORF">RFI_08872</name>
</gene>
<evidence type="ECO:0000313" key="3">
    <source>
        <dbReference type="Proteomes" id="UP000023152"/>
    </source>
</evidence>
<feature type="compositionally biased region" description="Low complexity" evidence="1">
    <location>
        <begin position="205"/>
        <end position="215"/>
    </location>
</feature>
<dbReference type="AlphaFoldDB" id="X6NQG5"/>
<feature type="compositionally biased region" description="Low complexity" evidence="1">
    <location>
        <begin position="131"/>
        <end position="157"/>
    </location>
</feature>
<accession>X6NQG5</accession>
<name>X6NQG5_RETFI</name>
<organism evidence="2 3">
    <name type="scientific">Reticulomyxa filosa</name>
    <dbReference type="NCBI Taxonomy" id="46433"/>
    <lineage>
        <taxon>Eukaryota</taxon>
        <taxon>Sar</taxon>
        <taxon>Rhizaria</taxon>
        <taxon>Retaria</taxon>
        <taxon>Foraminifera</taxon>
        <taxon>Monothalamids</taxon>
        <taxon>Reticulomyxidae</taxon>
        <taxon>Reticulomyxa</taxon>
    </lineage>
</organism>
<reference evidence="2 3" key="1">
    <citation type="journal article" date="2013" name="Curr. Biol.">
        <title>The Genome of the Foraminiferan Reticulomyxa filosa.</title>
        <authorList>
            <person name="Glockner G."/>
            <person name="Hulsmann N."/>
            <person name="Schleicher M."/>
            <person name="Noegel A.A."/>
            <person name="Eichinger L."/>
            <person name="Gallinger C."/>
            <person name="Pawlowski J."/>
            <person name="Sierra R."/>
            <person name="Euteneuer U."/>
            <person name="Pillet L."/>
            <person name="Moustafa A."/>
            <person name="Platzer M."/>
            <person name="Groth M."/>
            <person name="Szafranski K."/>
            <person name="Schliwa M."/>
        </authorList>
    </citation>
    <scope>NUCLEOTIDE SEQUENCE [LARGE SCALE GENOMIC DNA]</scope>
</reference>
<keyword evidence="3" id="KW-1185">Reference proteome</keyword>
<feature type="compositionally biased region" description="Polar residues" evidence="1">
    <location>
        <begin position="121"/>
        <end position="130"/>
    </location>
</feature>
<evidence type="ECO:0000313" key="2">
    <source>
        <dbReference type="EMBL" id="ETO28261.1"/>
    </source>
</evidence>
<proteinExistence type="predicted"/>
<feature type="compositionally biased region" description="Basic residues" evidence="1">
    <location>
        <begin position="171"/>
        <end position="182"/>
    </location>
</feature>
<feature type="compositionally biased region" description="Basic residues" evidence="1">
    <location>
        <begin position="233"/>
        <end position="244"/>
    </location>
</feature>
<protein>
    <submittedName>
        <fullName evidence="2">Uncharacterized protein</fullName>
    </submittedName>
</protein>
<dbReference type="EMBL" id="ASPP01006772">
    <property type="protein sequence ID" value="ETO28261.1"/>
    <property type="molecule type" value="Genomic_DNA"/>
</dbReference>